<dbReference type="PRINTS" id="PR00870">
    <property type="entry name" value="DNAPOLXBETA"/>
</dbReference>
<dbReference type="SUPFAM" id="SSF47802">
    <property type="entry name" value="DNA polymerase beta, N-terminal domain-like"/>
    <property type="match status" value="1"/>
</dbReference>
<dbReference type="Pfam" id="PF14716">
    <property type="entry name" value="HHH_8"/>
    <property type="match status" value="1"/>
</dbReference>
<name>A0AAJ5ZHP2_9CHLR</name>
<dbReference type="Pfam" id="PF02811">
    <property type="entry name" value="PHP"/>
    <property type="match status" value="1"/>
</dbReference>
<dbReference type="Gene3D" id="3.30.460.10">
    <property type="entry name" value="Beta Polymerase, domain 2"/>
    <property type="match status" value="1"/>
</dbReference>
<dbReference type="PANTHER" id="PTHR36928:SF1">
    <property type="entry name" value="PHOSPHATASE YCDX-RELATED"/>
    <property type="match status" value="1"/>
</dbReference>
<dbReference type="Proteomes" id="UP001321249">
    <property type="component" value="Unassembled WGS sequence"/>
</dbReference>
<dbReference type="InterPro" id="IPR047967">
    <property type="entry name" value="PolX_PHP"/>
</dbReference>
<dbReference type="SUPFAM" id="SSF81301">
    <property type="entry name" value="Nucleotidyltransferase"/>
    <property type="match status" value="1"/>
</dbReference>
<dbReference type="EMBL" id="CP046147">
    <property type="protein sequence ID" value="WFG39062.1"/>
    <property type="molecule type" value="Genomic_DNA"/>
</dbReference>
<dbReference type="Pfam" id="PF14791">
    <property type="entry name" value="DNA_pol_B_thumb"/>
    <property type="match status" value="1"/>
</dbReference>
<keyword evidence="11" id="KW-0269">Exonuclease</keyword>
<dbReference type="GO" id="GO:0005829">
    <property type="term" value="C:cytosol"/>
    <property type="evidence" value="ECO:0007669"/>
    <property type="project" value="TreeGrafter"/>
</dbReference>
<evidence type="ECO:0000256" key="1">
    <source>
        <dbReference type="ARBA" id="ARBA00012417"/>
    </source>
</evidence>
<feature type="domain" description="DNA-directed DNA polymerase X" evidence="9">
    <location>
        <begin position="1"/>
        <end position="319"/>
    </location>
</feature>
<dbReference type="EC" id="2.7.7.7" evidence="1"/>
<proteinExistence type="predicted"/>
<dbReference type="GO" id="GO:0003677">
    <property type="term" value="F:DNA binding"/>
    <property type="evidence" value="ECO:0007669"/>
    <property type="project" value="InterPro"/>
</dbReference>
<dbReference type="Gene3D" id="1.10.150.110">
    <property type="entry name" value="DNA polymerase beta, N-terminal domain-like"/>
    <property type="match status" value="1"/>
</dbReference>
<dbReference type="InterPro" id="IPR043519">
    <property type="entry name" value="NT_sf"/>
</dbReference>
<evidence type="ECO:0000313" key="10">
    <source>
        <dbReference type="EMBL" id="MDG0866219.1"/>
    </source>
</evidence>
<dbReference type="InterPro" id="IPR016195">
    <property type="entry name" value="Pol/histidinol_Pase-like"/>
</dbReference>
<dbReference type="InterPro" id="IPR002054">
    <property type="entry name" value="DNA-dir_DNA_pol_X"/>
</dbReference>
<dbReference type="GO" id="GO:0008270">
    <property type="term" value="F:zinc ion binding"/>
    <property type="evidence" value="ECO:0007669"/>
    <property type="project" value="TreeGrafter"/>
</dbReference>
<dbReference type="InterPro" id="IPR003141">
    <property type="entry name" value="Pol/His_phosphatase_N"/>
</dbReference>
<protein>
    <recommendedName>
        <fullName evidence="1">DNA-directed DNA polymerase</fullName>
        <ecNumber evidence="1">2.7.7.7</ecNumber>
    </recommendedName>
</protein>
<keyword evidence="2" id="KW-0808">Transferase</keyword>
<keyword evidence="11" id="KW-0540">Nuclease</keyword>
<dbReference type="GO" id="GO:0004527">
    <property type="term" value="F:exonuclease activity"/>
    <property type="evidence" value="ECO:0007669"/>
    <property type="project" value="UniProtKB-KW"/>
</dbReference>
<dbReference type="InterPro" id="IPR022311">
    <property type="entry name" value="PolX-like"/>
</dbReference>
<dbReference type="InterPro" id="IPR004013">
    <property type="entry name" value="PHP_dom"/>
</dbReference>
<evidence type="ECO:0000256" key="6">
    <source>
        <dbReference type="ARBA" id="ARBA00023204"/>
    </source>
</evidence>
<keyword evidence="6" id="KW-0234">DNA repair</keyword>
<keyword evidence="4" id="KW-0227">DNA damage</keyword>
<dbReference type="PIRSF" id="PIRSF005047">
    <property type="entry name" value="UCP005047_YshC"/>
    <property type="match status" value="1"/>
</dbReference>
<keyword evidence="5" id="KW-0239">DNA-directed DNA polymerase</keyword>
<feature type="domain" description="Polymerase/histidinol phosphatase N-terminal" evidence="8">
    <location>
        <begin position="343"/>
        <end position="421"/>
    </location>
</feature>
<evidence type="ECO:0000256" key="3">
    <source>
        <dbReference type="ARBA" id="ARBA00022695"/>
    </source>
</evidence>
<dbReference type="Gene3D" id="3.30.210.10">
    <property type="entry name" value="DNA polymerase, thumb domain"/>
    <property type="match status" value="1"/>
</dbReference>
<dbReference type="Pfam" id="PF14520">
    <property type="entry name" value="HHH_5"/>
    <property type="match status" value="1"/>
</dbReference>
<sequence>MDNNSISQVLADVAVLMQAKGENVFKVRAHSKASDQIKSLSYPISDIADDADKLGDIPGFGAGIIDIVQELARTGRLGLFEELSEELPDGVLELVQIPGIGPKIAVTAANDLGISTYEQLAASIESGDFQRLPRISKKGAAQILRHVKMRVDQGKRIGIGPATQAASDVIAELRDRCPEITQIEVVGSVRRSAELIGDINIVCAVANSDESETVIDAFTTLSNVHEVQSHDEQTAEFTDRTGFGYSVTVVTDDAFAGALVYGTGSVSHGQQLEKLAIEQGLELTRFGLLDSDGSVVAGQSEEELYKRLGLEPVAPEIRENTGELELAAKQALPQTITLGDIRGDLHSHTNWSDGRYPMEDMVAAAQERGLEYLAITDHSPSATVANGLKPDMLLAHNTAVREMAESSGMPLLTGTEMDIKPDGSLDYSDELLADLDIVIASIHSGMEQDSSTMTQRVIDAMESPHVDVICHLTARLLGKRAPVEIDIDAVLEAAVRTGTVMEINASPDRIDLRADHVRKAVDLGVIFAINTDSHRVLQFDNMRFGVNTAIRGWVEPNRVINTLHYAELMAFLALPKSERYAFNESRG</sequence>
<dbReference type="GO" id="GO:0003887">
    <property type="term" value="F:DNA-directed DNA polymerase activity"/>
    <property type="evidence" value="ECO:0007669"/>
    <property type="project" value="UniProtKB-KW"/>
</dbReference>
<evidence type="ECO:0000256" key="4">
    <source>
        <dbReference type="ARBA" id="ARBA00022763"/>
    </source>
</evidence>
<dbReference type="AlphaFoldDB" id="A0AAJ5ZHP2"/>
<dbReference type="Gene3D" id="1.10.150.20">
    <property type="entry name" value="5' to 3' exonuclease, C-terminal subdomain"/>
    <property type="match status" value="1"/>
</dbReference>
<dbReference type="InterPro" id="IPR002008">
    <property type="entry name" value="DNA_pol_X_beta-like"/>
</dbReference>
<evidence type="ECO:0000256" key="2">
    <source>
        <dbReference type="ARBA" id="ARBA00022679"/>
    </source>
</evidence>
<reference evidence="12 13" key="1">
    <citation type="submission" date="2019-11" db="EMBL/GenBank/DDBJ databases">
        <authorList>
            <person name="Cho J.-C."/>
        </authorList>
    </citation>
    <scope>NUCLEOTIDE SEQUENCE [LARGE SCALE GENOMIC DNA]</scope>
    <source>
        <strain evidence="11 12">JH1073</strain>
        <strain evidence="10 13">JH702</strain>
    </source>
</reference>
<dbReference type="InterPro" id="IPR037160">
    <property type="entry name" value="DNA_Pol_thumb_sf"/>
</dbReference>
<dbReference type="InterPro" id="IPR029398">
    <property type="entry name" value="PolB_thumb"/>
</dbReference>
<dbReference type="SMART" id="SM00481">
    <property type="entry name" value="POLIIIAc"/>
    <property type="match status" value="1"/>
</dbReference>
<dbReference type="Gene3D" id="3.20.20.140">
    <property type="entry name" value="Metal-dependent hydrolases"/>
    <property type="match status" value="1"/>
</dbReference>
<accession>A0AAJ5ZHP2</accession>
<organism evidence="11 12">
    <name type="scientific">Candidatus Lucifugimonas marina</name>
    <dbReference type="NCBI Taxonomy" id="3038979"/>
    <lineage>
        <taxon>Bacteria</taxon>
        <taxon>Bacillati</taxon>
        <taxon>Chloroflexota</taxon>
        <taxon>Dehalococcoidia</taxon>
        <taxon>SAR202 cluster</taxon>
        <taxon>Candidatus Lucifugimonadales</taxon>
        <taxon>Candidatus Lucifugimonadaceae</taxon>
        <taxon>Candidatus Lucifugimonas</taxon>
    </lineage>
</organism>
<dbReference type="GO" id="GO:0006281">
    <property type="term" value="P:DNA repair"/>
    <property type="evidence" value="ECO:0007669"/>
    <property type="project" value="UniProtKB-KW"/>
</dbReference>
<evidence type="ECO:0000313" key="11">
    <source>
        <dbReference type="EMBL" id="WFG39062.1"/>
    </source>
</evidence>
<dbReference type="Proteomes" id="UP001219901">
    <property type="component" value="Chromosome"/>
</dbReference>
<keyword evidence="3" id="KW-0548">Nucleotidyltransferase</keyword>
<dbReference type="NCBIfam" id="NF006375">
    <property type="entry name" value="PRK08609.1"/>
    <property type="match status" value="1"/>
</dbReference>
<dbReference type="FunFam" id="3.20.20.140:FF:000047">
    <property type="entry name" value="PHP domain-containing protein"/>
    <property type="match status" value="1"/>
</dbReference>
<reference evidence="12" key="3">
    <citation type="submission" date="2023-06" db="EMBL/GenBank/DDBJ databases">
        <title>Pangenomics reveal diversification of enzyme families and niche specialization in globally abundant SAR202 bacteria.</title>
        <authorList>
            <person name="Saw J.H.W."/>
        </authorList>
    </citation>
    <scope>NUCLEOTIDE SEQUENCE [LARGE SCALE GENOMIC DNA]</scope>
    <source>
        <strain evidence="12">JH1073</strain>
    </source>
</reference>
<dbReference type="EMBL" id="WMBE01000001">
    <property type="protein sequence ID" value="MDG0866219.1"/>
    <property type="molecule type" value="Genomic_DNA"/>
</dbReference>
<keyword evidence="11" id="KW-0378">Hydrolase</keyword>
<dbReference type="RefSeq" id="WP_342822370.1">
    <property type="nucleotide sequence ID" value="NZ_CP046146.1"/>
</dbReference>
<dbReference type="CDD" id="cd07436">
    <property type="entry name" value="PHP_PolX"/>
    <property type="match status" value="1"/>
</dbReference>
<evidence type="ECO:0000256" key="5">
    <source>
        <dbReference type="ARBA" id="ARBA00022932"/>
    </source>
</evidence>
<dbReference type="InterPro" id="IPR050243">
    <property type="entry name" value="PHP_phosphatase"/>
</dbReference>
<dbReference type="InterPro" id="IPR010996">
    <property type="entry name" value="HHH_MUS81"/>
</dbReference>
<evidence type="ECO:0000259" key="9">
    <source>
        <dbReference type="SMART" id="SM00483"/>
    </source>
</evidence>
<keyword evidence="12" id="KW-1185">Reference proteome</keyword>
<evidence type="ECO:0000313" key="13">
    <source>
        <dbReference type="Proteomes" id="UP001321249"/>
    </source>
</evidence>
<comment type="catalytic activity">
    <reaction evidence="7">
        <text>DNA(n) + a 2'-deoxyribonucleoside 5'-triphosphate = DNA(n+1) + diphosphate</text>
        <dbReference type="Rhea" id="RHEA:22508"/>
        <dbReference type="Rhea" id="RHEA-COMP:17339"/>
        <dbReference type="Rhea" id="RHEA-COMP:17340"/>
        <dbReference type="ChEBI" id="CHEBI:33019"/>
        <dbReference type="ChEBI" id="CHEBI:61560"/>
        <dbReference type="ChEBI" id="CHEBI:173112"/>
        <dbReference type="EC" id="2.7.7.7"/>
    </reaction>
</comment>
<gene>
    <name evidence="11" type="primary">polX</name>
    <name evidence="10" type="ORF">GKO46_03930</name>
    <name evidence="11" type="ORF">GKO48_05330</name>
</gene>
<dbReference type="SUPFAM" id="SSF89550">
    <property type="entry name" value="PHP domain-like"/>
    <property type="match status" value="1"/>
</dbReference>
<dbReference type="InterPro" id="IPR027421">
    <property type="entry name" value="DNA_pol_lamdba_lyase_dom_sf"/>
</dbReference>
<evidence type="ECO:0000256" key="7">
    <source>
        <dbReference type="ARBA" id="ARBA00049244"/>
    </source>
</evidence>
<dbReference type="PANTHER" id="PTHR36928">
    <property type="entry name" value="PHOSPHATASE YCDX-RELATED"/>
    <property type="match status" value="1"/>
</dbReference>
<evidence type="ECO:0000259" key="8">
    <source>
        <dbReference type="SMART" id="SM00481"/>
    </source>
</evidence>
<dbReference type="SMART" id="SM00483">
    <property type="entry name" value="POLXc"/>
    <property type="match status" value="1"/>
</dbReference>
<reference evidence="11" key="2">
    <citation type="journal article" date="2023" name="Nat. Commun.">
        <title>Cultivation of marine bacteria of the SAR202 clade.</title>
        <authorList>
            <person name="Lim Y."/>
            <person name="Seo J.H."/>
            <person name="Giovannoni S.J."/>
            <person name="Kang I."/>
            <person name="Cho J.C."/>
        </authorList>
    </citation>
    <scope>NUCLEOTIDE SEQUENCE</scope>
    <source>
        <strain evidence="11">JH1073</strain>
    </source>
</reference>
<evidence type="ECO:0000313" key="12">
    <source>
        <dbReference type="Proteomes" id="UP001219901"/>
    </source>
</evidence>
<dbReference type="GO" id="GO:0042578">
    <property type="term" value="F:phosphoric ester hydrolase activity"/>
    <property type="evidence" value="ECO:0007669"/>
    <property type="project" value="TreeGrafter"/>
</dbReference>
<dbReference type="SUPFAM" id="SSF158702">
    <property type="entry name" value="Sec63 N-terminal domain-like"/>
    <property type="match status" value="1"/>
</dbReference>